<feature type="binding site" evidence="11">
    <location>
        <position position="589"/>
    </location>
    <ligand>
        <name>Zn(2+)</name>
        <dbReference type="ChEBI" id="CHEBI:29105"/>
    </ligand>
</feature>
<evidence type="ECO:0000256" key="4">
    <source>
        <dbReference type="ARBA" id="ARBA00022723"/>
    </source>
</evidence>
<evidence type="ECO:0000256" key="2">
    <source>
        <dbReference type="ARBA" id="ARBA00022555"/>
    </source>
</evidence>
<evidence type="ECO:0000256" key="5">
    <source>
        <dbReference type="ARBA" id="ARBA00022741"/>
    </source>
</evidence>
<feature type="binding site" evidence="11">
    <location>
        <position position="593"/>
    </location>
    <ligand>
        <name>Zn(2+)</name>
        <dbReference type="ChEBI" id="CHEBI:29105"/>
    </ligand>
</feature>
<feature type="domain" description="Alanyl-transfer RNA synthetases family profile" evidence="13">
    <location>
        <begin position="2"/>
        <end position="734"/>
    </location>
</feature>
<dbReference type="Pfam" id="PF02272">
    <property type="entry name" value="DHHA1"/>
    <property type="match status" value="1"/>
</dbReference>
<dbReference type="PRINTS" id="PR00980">
    <property type="entry name" value="TRNASYNTHALA"/>
</dbReference>
<evidence type="ECO:0000256" key="11">
    <source>
        <dbReference type="HAMAP-Rule" id="MF_00036"/>
    </source>
</evidence>
<dbReference type="InterPro" id="IPR050058">
    <property type="entry name" value="Ala-tRNA_ligase"/>
</dbReference>
<comment type="function">
    <text evidence="11">Catalyzes the attachment of alanine to tRNA(Ala) in a two-step reaction: alanine is first activated by ATP to form Ala-AMP and then transferred to the acceptor end of tRNA(Ala). Also edits incorrectly charged Ser-tRNA(Ala) and Gly-tRNA(Ala) via its editing domain.</text>
</comment>
<comment type="subcellular location">
    <subcellularLocation>
        <location evidence="11">Cytoplasm</location>
    </subcellularLocation>
</comment>
<keyword evidence="8 11" id="KW-0694">RNA-binding</keyword>
<dbReference type="EMBL" id="CP117811">
    <property type="protein sequence ID" value="WDE96269.1"/>
    <property type="molecule type" value="Genomic_DNA"/>
</dbReference>
<dbReference type="PROSITE" id="PS50860">
    <property type="entry name" value="AA_TRNA_LIGASE_II_ALA"/>
    <property type="match status" value="1"/>
</dbReference>
<evidence type="ECO:0000259" key="13">
    <source>
        <dbReference type="PROSITE" id="PS50860"/>
    </source>
</evidence>
<comment type="cofactor">
    <cofactor evidence="11">
        <name>Zn(2+)</name>
        <dbReference type="ChEBI" id="CHEBI:29105"/>
    </cofactor>
    <text evidence="11">Binds 1 zinc ion per subunit.</text>
</comment>
<dbReference type="Gene3D" id="3.10.310.40">
    <property type="match status" value="1"/>
</dbReference>
<keyword evidence="9 11" id="KW-0648">Protein biosynthesis</keyword>
<dbReference type="CDD" id="cd00673">
    <property type="entry name" value="AlaRS_core"/>
    <property type="match status" value="1"/>
</dbReference>
<feature type="binding site" evidence="11">
    <location>
        <position position="695"/>
    </location>
    <ligand>
        <name>Zn(2+)</name>
        <dbReference type="ChEBI" id="CHEBI:29105"/>
    </ligand>
</feature>
<dbReference type="InterPro" id="IPR023033">
    <property type="entry name" value="Ala_tRNA_ligase_euk/bac"/>
</dbReference>
<evidence type="ECO:0000256" key="7">
    <source>
        <dbReference type="ARBA" id="ARBA00022840"/>
    </source>
</evidence>
<evidence type="ECO:0000256" key="9">
    <source>
        <dbReference type="ARBA" id="ARBA00022917"/>
    </source>
</evidence>
<feature type="binding site" evidence="11">
    <location>
        <position position="691"/>
    </location>
    <ligand>
        <name>Zn(2+)</name>
        <dbReference type="ChEBI" id="CHEBI:29105"/>
    </ligand>
</feature>
<dbReference type="PANTHER" id="PTHR11777">
    <property type="entry name" value="ALANYL-TRNA SYNTHETASE"/>
    <property type="match status" value="1"/>
</dbReference>
<dbReference type="SUPFAM" id="SSF55186">
    <property type="entry name" value="ThrRS/AlaRS common domain"/>
    <property type="match status" value="1"/>
</dbReference>
<dbReference type="Gene3D" id="3.30.930.10">
    <property type="entry name" value="Bira Bifunctional Protein, Domain 2"/>
    <property type="match status" value="1"/>
</dbReference>
<dbReference type="SUPFAM" id="SSF55681">
    <property type="entry name" value="Class II aaRS and biotin synthetases"/>
    <property type="match status" value="1"/>
</dbReference>
<accession>A0ABY7VSI6</accession>
<dbReference type="SUPFAM" id="SSF50447">
    <property type="entry name" value="Translation proteins"/>
    <property type="match status" value="1"/>
</dbReference>
<proteinExistence type="inferred from homology"/>
<dbReference type="InterPro" id="IPR003156">
    <property type="entry name" value="DHHA1_dom"/>
</dbReference>
<protein>
    <recommendedName>
        <fullName evidence="11">Alanine--tRNA ligase</fullName>
        <ecNumber evidence="11">6.1.1.7</ecNumber>
    </recommendedName>
    <alternativeName>
        <fullName evidence="11">Alanyl-tRNA synthetase</fullName>
        <shortName evidence="11">AlaRS</shortName>
    </alternativeName>
</protein>
<dbReference type="Gene3D" id="3.30.980.10">
    <property type="entry name" value="Threonyl-trna Synthetase, Chain A, domain 2"/>
    <property type="match status" value="1"/>
</dbReference>
<dbReference type="Gene3D" id="2.40.30.130">
    <property type="match status" value="1"/>
</dbReference>
<dbReference type="InterPro" id="IPR018162">
    <property type="entry name" value="Ala-tRNA-ligase_IIc_anticod-bd"/>
</dbReference>
<dbReference type="SMART" id="SM00863">
    <property type="entry name" value="tRNA_SAD"/>
    <property type="match status" value="1"/>
</dbReference>
<keyword evidence="3 11" id="KW-0436">Ligase</keyword>
<comment type="catalytic activity">
    <reaction evidence="11">
        <text>tRNA(Ala) + L-alanine + ATP = L-alanyl-tRNA(Ala) + AMP + diphosphate</text>
        <dbReference type="Rhea" id="RHEA:12540"/>
        <dbReference type="Rhea" id="RHEA-COMP:9657"/>
        <dbReference type="Rhea" id="RHEA-COMP:9923"/>
        <dbReference type="ChEBI" id="CHEBI:30616"/>
        <dbReference type="ChEBI" id="CHEBI:33019"/>
        <dbReference type="ChEBI" id="CHEBI:57972"/>
        <dbReference type="ChEBI" id="CHEBI:78442"/>
        <dbReference type="ChEBI" id="CHEBI:78497"/>
        <dbReference type="ChEBI" id="CHEBI:456215"/>
        <dbReference type="EC" id="6.1.1.7"/>
    </reaction>
</comment>
<keyword evidence="10 11" id="KW-0030">Aminoacyl-tRNA synthetase</keyword>
<dbReference type="RefSeq" id="WP_274150344.1">
    <property type="nucleotide sequence ID" value="NZ_CP117811.1"/>
</dbReference>
<dbReference type="InterPro" id="IPR018163">
    <property type="entry name" value="Thr/Ala-tRNA-synth_IIc_edit"/>
</dbReference>
<evidence type="ECO:0000256" key="12">
    <source>
        <dbReference type="SAM" id="Coils"/>
    </source>
</evidence>
<evidence type="ECO:0000256" key="8">
    <source>
        <dbReference type="ARBA" id="ARBA00022884"/>
    </source>
</evidence>
<name>A0ABY7VSI6_9BACT</name>
<organism evidence="14 15">
    <name type="scientific">Lentisphaera profundi</name>
    <dbReference type="NCBI Taxonomy" id="1658616"/>
    <lineage>
        <taxon>Bacteria</taxon>
        <taxon>Pseudomonadati</taxon>
        <taxon>Lentisphaerota</taxon>
        <taxon>Lentisphaeria</taxon>
        <taxon>Lentisphaerales</taxon>
        <taxon>Lentisphaeraceae</taxon>
        <taxon>Lentisphaera</taxon>
    </lineage>
</organism>
<keyword evidence="4 11" id="KW-0479">Metal-binding</keyword>
<dbReference type="Proteomes" id="UP001214250">
    <property type="component" value="Chromosome 1"/>
</dbReference>
<comment type="similarity">
    <text evidence="1 11">Belongs to the class-II aminoacyl-tRNA synthetase family.</text>
</comment>
<dbReference type="EC" id="6.1.1.7" evidence="11"/>
<dbReference type="InterPro" id="IPR012947">
    <property type="entry name" value="tRNA_SAD"/>
</dbReference>
<dbReference type="InterPro" id="IPR018165">
    <property type="entry name" value="Ala-tRNA-synth_IIc_core"/>
</dbReference>
<comment type="domain">
    <text evidence="11">Consists of three domains; the N-terminal catalytic domain, the editing domain and the C-terminal C-Ala domain. The editing domain removes incorrectly charged amino acids, while the C-Ala domain, along with tRNA(Ala), serves as a bridge to cooperatively bring together the editing and aminoacylation centers thus stimulating deacylation of misacylated tRNAs.</text>
</comment>
<dbReference type="Gene3D" id="3.30.54.20">
    <property type="match status" value="1"/>
</dbReference>
<dbReference type="InterPro" id="IPR018164">
    <property type="entry name" value="Ala-tRNA-synth_IIc_N"/>
</dbReference>
<reference evidence="14 15" key="1">
    <citation type="submission" date="2023-02" db="EMBL/GenBank/DDBJ databases">
        <title>Genome sequence of Lentisphaera profundi SAORIC-696.</title>
        <authorList>
            <person name="Kim e."/>
            <person name="Cho J.-C."/>
            <person name="Choi A."/>
            <person name="Kang I."/>
        </authorList>
    </citation>
    <scope>NUCLEOTIDE SEQUENCE [LARGE SCALE GENOMIC DNA]</scope>
    <source>
        <strain evidence="14 15">SAORIC-696</strain>
    </source>
</reference>
<dbReference type="NCBIfam" id="TIGR00344">
    <property type="entry name" value="alaS"/>
    <property type="match status" value="1"/>
</dbReference>
<gene>
    <name evidence="11 14" type="primary">alaS</name>
    <name evidence="14" type="ORF">PQO03_11175</name>
</gene>
<evidence type="ECO:0000313" key="15">
    <source>
        <dbReference type="Proteomes" id="UP001214250"/>
    </source>
</evidence>
<keyword evidence="6 11" id="KW-0862">Zinc</keyword>
<evidence type="ECO:0000256" key="1">
    <source>
        <dbReference type="ARBA" id="ARBA00008226"/>
    </source>
</evidence>
<dbReference type="InterPro" id="IPR009000">
    <property type="entry name" value="Transl_B-barrel_sf"/>
</dbReference>
<keyword evidence="11" id="KW-0963">Cytoplasm</keyword>
<dbReference type="PANTHER" id="PTHR11777:SF9">
    <property type="entry name" value="ALANINE--TRNA LIGASE, CYTOPLASMIC"/>
    <property type="match status" value="1"/>
</dbReference>
<keyword evidence="15" id="KW-1185">Reference proteome</keyword>
<evidence type="ECO:0000313" key="14">
    <source>
        <dbReference type="EMBL" id="WDE96269.1"/>
    </source>
</evidence>
<sequence length="899" mass="99571">MLSSKEIRQSFFDYFQSKKHSLVSSASLMPDSPNLLFTNAGMNQFVPIFLGEKKCPYTPGRAVDTQKCIRAGGKHNDLEDVGMDTYHHTFFEMLGNWSFNDYFKKEAIEYAWEYLTKVCKIPKERLYATVYSPDKSIGDPADFDQEAYDIWAEIFKADGLDPAVHIVNGNKADNFWMMGETGPCGPCTELHIDLTPEGDTKGSLVNMDTDKCIEIWNLVFIQMNANPDGSFSELPTKNIDTGMGFERLASIILNTKKFSDFSGIISNYETDIFTPIFNKLSEISGEKYTSTLPQKNEEGNFVAANDQEMVDIAFRVIADHIRTLSFSIADGIQPGNGDRNYVLRRILRRAVRYGRTIGLSKPFFYQLVDTLADQMGEIFPELAKGRQHIKTVIKSEEEAFNRTLDRGINLFETEIAKLSKGDCISGAFAFRLADEQGFPLDLTELMAREQGFKVDVAGFEKLMDEQRNRARAAQKKEIISLSEIKTSEPTKFLAYQKESSNEAQVKEVIKMKNGLAVIFDSSVCYPEMGGQLGDSGTIAAGGKLYTIRDTQKSGDATLHYLEGDEAPEEGEYVVVSYDVERRNKIRRNHTATHLLHKALQDLLGEHVEQKGSLVAADYLRFDFSHHQGLKAKEIEKLEILINEKIIESSLVETHLKNIDEAKEMGAMALFGEKYDNDVRVVEIGDFSLELCGGTHVSNTGEIGLFKITSEGSVSAGIRRIEAITGMDAVKNALNTNKLLQNLAGDLKCKVELIPERLTKLSSNVKSLQKELDEAKSKLVALEADSLLEKVEEINGIKVLMLKVDNDADTLKNMTHSLRKKIGSGIVVFASSANGKVVLTSGVSDDLTKKGFKAGEIVSIAAKQVGGGGGGAPTFAQAGGRMPEAIPSAFKAVRELIESK</sequence>
<dbReference type="Pfam" id="PF07973">
    <property type="entry name" value="tRNA_SAD"/>
    <property type="match status" value="1"/>
</dbReference>
<dbReference type="SUPFAM" id="SSF101353">
    <property type="entry name" value="Putative anticodon-binding domain of alanyl-tRNA synthetase (AlaRS)"/>
    <property type="match status" value="1"/>
</dbReference>
<keyword evidence="7 11" id="KW-0067">ATP-binding</keyword>
<dbReference type="GO" id="GO:0004813">
    <property type="term" value="F:alanine-tRNA ligase activity"/>
    <property type="evidence" value="ECO:0007669"/>
    <property type="project" value="UniProtKB-EC"/>
</dbReference>
<keyword evidence="5 11" id="KW-0547">Nucleotide-binding</keyword>
<dbReference type="InterPro" id="IPR002318">
    <property type="entry name" value="Ala-tRNA-lgiase_IIc"/>
</dbReference>
<keyword evidence="2 11" id="KW-0820">tRNA-binding</keyword>
<dbReference type="Pfam" id="PF01411">
    <property type="entry name" value="tRNA-synt_2c"/>
    <property type="match status" value="1"/>
</dbReference>
<evidence type="ECO:0000256" key="3">
    <source>
        <dbReference type="ARBA" id="ARBA00022598"/>
    </source>
</evidence>
<dbReference type="Gene3D" id="6.10.250.550">
    <property type="match status" value="1"/>
</dbReference>
<dbReference type="HAMAP" id="MF_00036_B">
    <property type="entry name" value="Ala_tRNA_synth_B"/>
    <property type="match status" value="1"/>
</dbReference>
<feature type="coiled-coil region" evidence="12">
    <location>
        <begin position="757"/>
        <end position="784"/>
    </location>
</feature>
<keyword evidence="12" id="KW-0175">Coiled coil</keyword>
<evidence type="ECO:0000256" key="10">
    <source>
        <dbReference type="ARBA" id="ARBA00023146"/>
    </source>
</evidence>
<evidence type="ECO:0000256" key="6">
    <source>
        <dbReference type="ARBA" id="ARBA00022833"/>
    </source>
</evidence>
<dbReference type="InterPro" id="IPR045864">
    <property type="entry name" value="aa-tRNA-synth_II/BPL/LPL"/>
</dbReference>